<proteinExistence type="predicted"/>
<name>A0A8S5LX83_9CAUD</name>
<accession>A0A8S5LX83</accession>
<organism evidence="1">
    <name type="scientific">Siphoviridae sp. ctPL34</name>
    <dbReference type="NCBI Taxonomy" id="2826322"/>
    <lineage>
        <taxon>Viruses</taxon>
        <taxon>Duplodnaviria</taxon>
        <taxon>Heunggongvirae</taxon>
        <taxon>Uroviricota</taxon>
        <taxon>Caudoviricetes</taxon>
    </lineage>
</organism>
<protein>
    <submittedName>
        <fullName evidence="1">Uncharacterized protein</fullName>
    </submittedName>
</protein>
<dbReference type="InterPro" id="IPR056951">
    <property type="entry name" value="Phage_connect_2"/>
</dbReference>
<dbReference type="EMBL" id="BK014761">
    <property type="protein sequence ID" value="DAD74530.1"/>
    <property type="molecule type" value="Genomic_DNA"/>
</dbReference>
<reference evidence="1" key="1">
    <citation type="journal article" date="2021" name="Proc. Natl. Acad. Sci. U.S.A.">
        <title>A Catalog of Tens of Thousands of Viruses from Human Metagenomes Reveals Hidden Associations with Chronic Diseases.</title>
        <authorList>
            <person name="Tisza M.J."/>
            <person name="Buck C.B."/>
        </authorList>
    </citation>
    <scope>NUCLEOTIDE SEQUENCE</scope>
    <source>
        <strain evidence="1">CtPL34</strain>
    </source>
</reference>
<sequence length="111" mass="12726">MADGSILQTIKKMLGLEASYTAFDDELISHINSAIFESAQLGLPRFHITGPTSTWGEWLGDDEFKIEAVKSLIYARVRLDFDPPNNSYVTEAFQKRIVELQWRINQEKEFS</sequence>
<dbReference type="Pfam" id="PF24829">
    <property type="entry name" value="Phage_connect_2"/>
    <property type="match status" value="1"/>
</dbReference>
<evidence type="ECO:0000313" key="1">
    <source>
        <dbReference type="EMBL" id="DAD74530.1"/>
    </source>
</evidence>